<name>A0ABQ2A9M8_9BACT</name>
<evidence type="ECO:0000313" key="2">
    <source>
        <dbReference type="Proteomes" id="UP000637774"/>
    </source>
</evidence>
<comment type="caution">
    <text evidence="1">The sequence shown here is derived from an EMBL/GenBank/DDBJ whole genome shotgun (WGS) entry which is preliminary data.</text>
</comment>
<evidence type="ECO:0000313" key="1">
    <source>
        <dbReference type="EMBL" id="GGH88109.1"/>
    </source>
</evidence>
<accession>A0ABQ2A9M8</accession>
<dbReference type="EMBL" id="BMGY01000029">
    <property type="protein sequence ID" value="GGH88109.1"/>
    <property type="molecule type" value="Genomic_DNA"/>
</dbReference>
<reference evidence="2" key="1">
    <citation type="journal article" date="2019" name="Int. J. Syst. Evol. Microbiol.">
        <title>The Global Catalogue of Microorganisms (GCM) 10K type strain sequencing project: providing services to taxonomists for standard genome sequencing and annotation.</title>
        <authorList>
            <consortium name="The Broad Institute Genomics Platform"/>
            <consortium name="The Broad Institute Genome Sequencing Center for Infectious Disease"/>
            <person name="Wu L."/>
            <person name="Ma J."/>
        </authorList>
    </citation>
    <scope>NUCLEOTIDE SEQUENCE [LARGE SCALE GENOMIC DNA]</scope>
    <source>
        <strain evidence="2">CGMCC 1.14966</strain>
    </source>
</reference>
<sequence length="117" mass="13342">MNKGGVTTADALRLWGEPRRKAVVGLQQRWQYRADELAWRGAQVWLIIPVPLLLPVGHKKVTLTFEEDQLQGYTIDDARERFFGFFISNYDSKTWLFNEGDGSGENDPSCHGAYGCY</sequence>
<keyword evidence="2" id="KW-1185">Reference proteome</keyword>
<protein>
    <submittedName>
        <fullName evidence="1">Uncharacterized protein</fullName>
    </submittedName>
</protein>
<proteinExistence type="predicted"/>
<organism evidence="1 2">
    <name type="scientific">Hymenobacter frigidus</name>
    <dbReference type="NCBI Taxonomy" id="1524095"/>
    <lineage>
        <taxon>Bacteria</taxon>
        <taxon>Pseudomonadati</taxon>
        <taxon>Bacteroidota</taxon>
        <taxon>Cytophagia</taxon>
        <taxon>Cytophagales</taxon>
        <taxon>Hymenobacteraceae</taxon>
        <taxon>Hymenobacter</taxon>
    </lineage>
</organism>
<dbReference type="Proteomes" id="UP000637774">
    <property type="component" value="Unassembled WGS sequence"/>
</dbReference>
<gene>
    <name evidence="1" type="ORF">GCM10011495_28610</name>
</gene>